<reference evidence="1 2" key="2">
    <citation type="journal article" date="2019" name="G3 (Bethesda)">
        <title>Hybrid Assembly of the Genome of the Entomopathogenic Nematode Steinernema carpocapsae Identifies the X-Chromosome.</title>
        <authorList>
            <person name="Serra L."/>
            <person name="Macchietto M."/>
            <person name="Macias-Munoz A."/>
            <person name="McGill C.J."/>
            <person name="Rodriguez I.M."/>
            <person name="Rodriguez B."/>
            <person name="Murad R."/>
            <person name="Mortazavi A."/>
        </authorList>
    </citation>
    <scope>NUCLEOTIDE SEQUENCE [LARGE SCALE GENOMIC DNA]</scope>
    <source>
        <strain evidence="1 2">ALL</strain>
    </source>
</reference>
<evidence type="ECO:0000313" key="2">
    <source>
        <dbReference type="Proteomes" id="UP000298663"/>
    </source>
</evidence>
<reference evidence="1 2" key="1">
    <citation type="journal article" date="2015" name="Genome Biol.">
        <title>Comparative genomics of Steinernema reveals deeply conserved gene regulatory networks.</title>
        <authorList>
            <person name="Dillman A.R."/>
            <person name="Macchietto M."/>
            <person name="Porter C.F."/>
            <person name="Rogers A."/>
            <person name="Williams B."/>
            <person name="Antoshechkin I."/>
            <person name="Lee M.M."/>
            <person name="Goodwin Z."/>
            <person name="Lu X."/>
            <person name="Lewis E.E."/>
            <person name="Goodrich-Blair H."/>
            <person name="Stock S.P."/>
            <person name="Adams B.J."/>
            <person name="Sternberg P.W."/>
            <person name="Mortazavi A."/>
        </authorList>
    </citation>
    <scope>NUCLEOTIDE SEQUENCE [LARGE SCALE GENOMIC DNA]</scope>
    <source>
        <strain evidence="1 2">ALL</strain>
    </source>
</reference>
<accession>A0A4U5NVF2</accession>
<dbReference type="Proteomes" id="UP000298663">
    <property type="component" value="Unassembled WGS sequence"/>
</dbReference>
<dbReference type="EMBL" id="AZBU02000003">
    <property type="protein sequence ID" value="TKR87240.1"/>
    <property type="molecule type" value="Genomic_DNA"/>
</dbReference>
<gene>
    <name evidence="1" type="ORF">L596_011672</name>
</gene>
<proteinExistence type="predicted"/>
<name>A0A4U5NVF2_STECR</name>
<comment type="caution">
    <text evidence="1">The sequence shown here is derived from an EMBL/GenBank/DDBJ whole genome shotgun (WGS) entry which is preliminary data.</text>
</comment>
<organism evidence="1 2">
    <name type="scientific">Steinernema carpocapsae</name>
    <name type="common">Entomopathogenic nematode</name>
    <dbReference type="NCBI Taxonomy" id="34508"/>
    <lineage>
        <taxon>Eukaryota</taxon>
        <taxon>Metazoa</taxon>
        <taxon>Ecdysozoa</taxon>
        <taxon>Nematoda</taxon>
        <taxon>Chromadorea</taxon>
        <taxon>Rhabditida</taxon>
        <taxon>Tylenchina</taxon>
        <taxon>Panagrolaimomorpha</taxon>
        <taxon>Strongyloidoidea</taxon>
        <taxon>Steinernematidae</taxon>
        <taxon>Steinernema</taxon>
    </lineage>
</organism>
<evidence type="ECO:0000313" key="1">
    <source>
        <dbReference type="EMBL" id="TKR87240.1"/>
    </source>
</evidence>
<keyword evidence="2" id="KW-1185">Reference proteome</keyword>
<protein>
    <submittedName>
        <fullName evidence="1">Uncharacterized protein</fullName>
    </submittedName>
</protein>
<sequence>MQKYNCQRVVPKEIHKHSLVEYSQNLYITVFIESAQDFVEPIAILHPLLACENVVITEKKTLKLMAEEDLEKTVSTLKNYRIMRVRDRLFRPLSKGLFYCQPEIELKNSTDLFAWFNLDAFWLNHPFFKQKPPPPQPQGWPRVSQAFTLNFKRSDPDESKEHSLVEYSENVYLTVRVERANGTVELAILHPLLAWENVVITREKTLKLLSDNLSQADISTDSKNSYWKTFDWTDAPSEVSFRESMVINTTAEFSSSEVHTENCSDYQTARDYQNYSSEKIPNCETSVRRTLREKEF</sequence>
<dbReference type="AlphaFoldDB" id="A0A4U5NVF2"/>